<dbReference type="OrthoDB" id="4462109at2"/>
<comment type="caution">
    <text evidence="2">The sequence shown here is derived from an EMBL/GenBank/DDBJ whole genome shotgun (WGS) entry which is preliminary data.</text>
</comment>
<dbReference type="EMBL" id="SDWW01000048">
    <property type="protein sequence ID" value="RYV49878.1"/>
    <property type="molecule type" value="Genomic_DNA"/>
</dbReference>
<dbReference type="InterPro" id="IPR021315">
    <property type="entry name" value="Gap/Sap"/>
</dbReference>
<keyword evidence="1" id="KW-0812">Transmembrane</keyword>
<reference evidence="2 3" key="1">
    <citation type="submission" date="2019-01" db="EMBL/GenBank/DDBJ databases">
        <title>Novel species of Cellulomonas.</title>
        <authorList>
            <person name="Liu Q."/>
            <person name="Xin Y.-H."/>
        </authorList>
    </citation>
    <scope>NUCLEOTIDE SEQUENCE [LARGE SCALE GENOMIC DNA]</scope>
    <source>
        <strain evidence="2 3">HLT2-17</strain>
    </source>
</reference>
<gene>
    <name evidence="2" type="ORF">EUA98_16360</name>
</gene>
<protein>
    <submittedName>
        <fullName evidence="2">GAP family protein</fullName>
    </submittedName>
</protein>
<dbReference type="Pfam" id="PF11139">
    <property type="entry name" value="SfLAP"/>
    <property type="match status" value="1"/>
</dbReference>
<feature type="transmembrane region" description="Helical" evidence="1">
    <location>
        <begin position="113"/>
        <end position="135"/>
    </location>
</feature>
<evidence type="ECO:0000313" key="3">
    <source>
        <dbReference type="Proteomes" id="UP000293764"/>
    </source>
</evidence>
<keyword evidence="3" id="KW-1185">Reference proteome</keyword>
<feature type="transmembrane region" description="Helical" evidence="1">
    <location>
        <begin position="37"/>
        <end position="58"/>
    </location>
</feature>
<organism evidence="2 3">
    <name type="scientific">Pengzhenrongella frigida</name>
    <dbReference type="NCBI Taxonomy" id="1259133"/>
    <lineage>
        <taxon>Bacteria</taxon>
        <taxon>Bacillati</taxon>
        <taxon>Actinomycetota</taxon>
        <taxon>Actinomycetes</taxon>
        <taxon>Micrococcales</taxon>
        <taxon>Pengzhenrongella</taxon>
    </lineage>
</organism>
<proteinExistence type="predicted"/>
<feature type="transmembrane region" description="Helical" evidence="1">
    <location>
        <begin position="150"/>
        <end position="176"/>
    </location>
</feature>
<feature type="transmembrane region" description="Helical" evidence="1">
    <location>
        <begin position="6"/>
        <end position="30"/>
    </location>
</feature>
<evidence type="ECO:0000313" key="2">
    <source>
        <dbReference type="EMBL" id="RYV49878.1"/>
    </source>
</evidence>
<name>A0A4Q5MWC0_9MICO</name>
<evidence type="ECO:0000256" key="1">
    <source>
        <dbReference type="SAM" id="Phobius"/>
    </source>
</evidence>
<sequence>MSVGEVLALALAIAASPFPVVPAILLLFTARPRPTSLAFLGGWFGGIGLVTAVFALLAEAIGSGGDSPAWLSWVRIVVGAVLVVVGVRQWVGRRAADGPPAWMRSIQDATPRTAVRLALLLSVANPKVVLLAAAAGLDLGTAGLSVAREIAAVVGFTAVASITVAIPVLLHAVLGARVLPPLRTAKDWLLRNNAAVMAVVITAIGLVLIKNGVTGL</sequence>
<keyword evidence="1" id="KW-0472">Membrane</keyword>
<feature type="transmembrane region" description="Helical" evidence="1">
    <location>
        <begin position="70"/>
        <end position="92"/>
    </location>
</feature>
<feature type="transmembrane region" description="Helical" evidence="1">
    <location>
        <begin position="188"/>
        <end position="209"/>
    </location>
</feature>
<accession>A0A4Q5MWC0</accession>
<keyword evidence="1" id="KW-1133">Transmembrane helix</keyword>
<dbReference type="AlphaFoldDB" id="A0A4Q5MWC0"/>
<dbReference type="Proteomes" id="UP000293764">
    <property type="component" value="Unassembled WGS sequence"/>
</dbReference>